<accession>D9SR32</accession>
<evidence type="ECO:0000256" key="1">
    <source>
        <dbReference type="ARBA" id="ARBA00023224"/>
    </source>
</evidence>
<feature type="transmembrane region" description="Helical" evidence="4">
    <location>
        <begin position="295"/>
        <end position="316"/>
    </location>
</feature>
<evidence type="ECO:0000313" key="7">
    <source>
        <dbReference type="EMBL" id="ADL50320.1"/>
    </source>
</evidence>
<gene>
    <name evidence="7" type="ordered locus">Clocel_0547</name>
</gene>
<dbReference type="SMART" id="SM00283">
    <property type="entry name" value="MA"/>
    <property type="match status" value="1"/>
</dbReference>
<dbReference type="OrthoDB" id="9760371at2"/>
<dbReference type="Gene3D" id="6.10.340.10">
    <property type="match status" value="1"/>
</dbReference>
<dbReference type="STRING" id="573061.Clocel_0547"/>
<dbReference type="AlphaFoldDB" id="D9SR32"/>
<dbReference type="InterPro" id="IPR004089">
    <property type="entry name" value="MCPsignal_dom"/>
</dbReference>
<dbReference type="InterPro" id="IPR003660">
    <property type="entry name" value="HAMP_dom"/>
</dbReference>
<protein>
    <submittedName>
        <fullName evidence="7">Methyl-accepting chemotaxis sensory transducer</fullName>
    </submittedName>
</protein>
<dbReference type="EMBL" id="CP002160">
    <property type="protein sequence ID" value="ADL50320.1"/>
    <property type="molecule type" value="Genomic_DNA"/>
</dbReference>
<dbReference type="KEGG" id="ccb:Clocel_0547"/>
<name>D9SR32_CLOC7</name>
<dbReference type="PANTHER" id="PTHR32089:SF112">
    <property type="entry name" value="LYSOZYME-LIKE PROTEIN-RELATED"/>
    <property type="match status" value="1"/>
</dbReference>
<keyword evidence="4" id="KW-0812">Transmembrane</keyword>
<feature type="domain" description="Methyl-accepting transducer" evidence="5">
    <location>
        <begin position="390"/>
        <end position="647"/>
    </location>
</feature>
<proteinExistence type="inferred from homology"/>
<evidence type="ECO:0000313" key="8">
    <source>
        <dbReference type="Proteomes" id="UP000002730"/>
    </source>
</evidence>
<keyword evidence="1 3" id="KW-0807">Transducer</keyword>
<comment type="similarity">
    <text evidence="2">Belongs to the methyl-accepting chemotaxis (MCP) protein family.</text>
</comment>
<evidence type="ECO:0000256" key="3">
    <source>
        <dbReference type="PROSITE-ProRule" id="PRU00284"/>
    </source>
</evidence>
<dbReference type="PROSITE" id="PS50885">
    <property type="entry name" value="HAMP"/>
    <property type="match status" value="1"/>
</dbReference>
<keyword evidence="4" id="KW-0472">Membrane</keyword>
<dbReference type="CDD" id="cd06225">
    <property type="entry name" value="HAMP"/>
    <property type="match status" value="1"/>
</dbReference>
<dbReference type="Pfam" id="PF00015">
    <property type="entry name" value="MCPsignal"/>
    <property type="match status" value="1"/>
</dbReference>
<dbReference type="PANTHER" id="PTHR32089">
    <property type="entry name" value="METHYL-ACCEPTING CHEMOTAXIS PROTEIN MCPB"/>
    <property type="match status" value="1"/>
</dbReference>
<dbReference type="Proteomes" id="UP000002730">
    <property type="component" value="Chromosome"/>
</dbReference>
<dbReference type="RefSeq" id="WP_010074903.1">
    <property type="nucleotide sequence ID" value="NC_014393.1"/>
</dbReference>
<keyword evidence="8" id="KW-1185">Reference proteome</keyword>
<dbReference type="SUPFAM" id="SSF58104">
    <property type="entry name" value="Methyl-accepting chemotaxis protein (MCP) signaling domain"/>
    <property type="match status" value="1"/>
</dbReference>
<dbReference type="GO" id="GO:0007165">
    <property type="term" value="P:signal transduction"/>
    <property type="evidence" value="ECO:0007669"/>
    <property type="project" value="UniProtKB-KW"/>
</dbReference>
<evidence type="ECO:0000259" key="6">
    <source>
        <dbReference type="PROSITE" id="PS50885"/>
    </source>
</evidence>
<dbReference type="Pfam" id="PF00672">
    <property type="entry name" value="HAMP"/>
    <property type="match status" value="1"/>
</dbReference>
<dbReference type="HOGENOM" id="CLU_000445_107_19_9"/>
<evidence type="ECO:0000259" key="5">
    <source>
        <dbReference type="PROSITE" id="PS50111"/>
    </source>
</evidence>
<dbReference type="GO" id="GO:0016020">
    <property type="term" value="C:membrane"/>
    <property type="evidence" value="ECO:0007669"/>
    <property type="project" value="InterPro"/>
</dbReference>
<dbReference type="eggNOG" id="COG0840">
    <property type="taxonomic scope" value="Bacteria"/>
</dbReference>
<evidence type="ECO:0000256" key="2">
    <source>
        <dbReference type="ARBA" id="ARBA00029447"/>
    </source>
</evidence>
<feature type="domain" description="HAMP" evidence="6">
    <location>
        <begin position="319"/>
        <end position="371"/>
    </location>
</feature>
<organism evidence="7 8">
    <name type="scientific">Clostridium cellulovorans (strain ATCC 35296 / DSM 3052 / OCM 3 / 743B)</name>
    <dbReference type="NCBI Taxonomy" id="573061"/>
    <lineage>
        <taxon>Bacteria</taxon>
        <taxon>Bacillati</taxon>
        <taxon>Bacillota</taxon>
        <taxon>Clostridia</taxon>
        <taxon>Eubacteriales</taxon>
        <taxon>Clostridiaceae</taxon>
        <taxon>Clostridium</taxon>
    </lineage>
</organism>
<evidence type="ECO:0000256" key="4">
    <source>
        <dbReference type="SAM" id="Phobius"/>
    </source>
</evidence>
<dbReference type="SMART" id="SM00304">
    <property type="entry name" value="HAMP"/>
    <property type="match status" value="1"/>
</dbReference>
<dbReference type="PROSITE" id="PS50111">
    <property type="entry name" value="CHEMOTAXIS_TRANSDUC_2"/>
    <property type="match status" value="1"/>
</dbReference>
<dbReference type="Gene3D" id="1.10.287.950">
    <property type="entry name" value="Methyl-accepting chemotaxis protein"/>
    <property type="match status" value="1"/>
</dbReference>
<feature type="transmembrane region" description="Helical" evidence="4">
    <location>
        <begin position="30"/>
        <end position="50"/>
    </location>
</feature>
<reference evidence="7 8" key="1">
    <citation type="submission" date="2010-08" db="EMBL/GenBank/DDBJ databases">
        <title>Complete sequence of Clostridium cellulovorans 743B.</title>
        <authorList>
            <consortium name="US DOE Joint Genome Institute"/>
            <person name="Lucas S."/>
            <person name="Copeland A."/>
            <person name="Lapidus A."/>
            <person name="Cheng J.-F."/>
            <person name="Bruce D."/>
            <person name="Goodwin L."/>
            <person name="Pitluck S."/>
            <person name="Chertkov O."/>
            <person name="Detter J.C."/>
            <person name="Han C."/>
            <person name="Tapia R."/>
            <person name="Land M."/>
            <person name="Hauser L."/>
            <person name="Chang Y.-J."/>
            <person name="Jeffries C."/>
            <person name="Kyrpides N."/>
            <person name="Ivanova N."/>
            <person name="Mikhailova N."/>
            <person name="Hemme C.L."/>
            <person name="Woyke T."/>
        </authorList>
    </citation>
    <scope>NUCLEOTIDE SEQUENCE [LARGE SCALE GENOMIC DNA]</scope>
    <source>
        <strain evidence="8">ATCC 35296 / DSM 3052 / OCM 3 / 743B</strain>
    </source>
</reference>
<keyword evidence="4" id="KW-1133">Transmembrane helix</keyword>
<sequence>MAAEVIQDKQTGIGERGSRGFLNSLKGRLILTYIAIALIPIVLVATMTYINTQKTITEKVGNLSYQSTFQTKINVDSFLAEVENAASLMFAHNDISVYNPSDKSVDEYQKLQSEKNITEYLTSISLLKNFTDFAIVYDNNKIVGKISESTQNVYKVDTIFSELKSKLGDNKTKSSWYSANKGDFSRLYYIKRINDNAVMLTSFYTNELSEIFDSNDETNGMEIELIDEKNNIIYSKTSEEIGRPIDSNILEKINSEGIKVFRSNGKLVTYEDFGPEWKIISTIPTAYILKEVDNIAIFTMVLTLICILAASIFGFVSANSISKPIDKLVKTMKKVENGDLTVIAQYERNDELGTLRDSFNVMTSNIRNLIENTRAVAIIVAEESGSIHENAKQAENIASNVTLAMSEIAEGSMNQLSELQETFNTMAKLADSINDIIKAVSQVTIISQEAKNKGDESLVTIKELSAKNELTNITMNEINNTMGSLSDSIKEIEVVIRLIKSISEQTNLLSLNASIEAARAGEAGKGFAVVADEVKKLAEESSKSTESIYEVIGNVYKKANETINLINSSKKIFKEQAEAVEFANNSVVNIVEDTEIITAQVEKIERLMNEINNLKDKTLASTNSILSITENSSANTEEVLAATEEQSSTATNLSERSDKLDGAVSGLKETINRFKI</sequence>